<dbReference type="AlphaFoldDB" id="A0A9X0UBW6"/>
<dbReference type="SUPFAM" id="SSF53335">
    <property type="entry name" value="S-adenosyl-L-methionine-dependent methyltransferases"/>
    <property type="match status" value="1"/>
</dbReference>
<comment type="caution">
    <text evidence="1">The sequence shown here is derived from an EMBL/GenBank/DDBJ whole genome shotgun (WGS) entry which is preliminary data.</text>
</comment>
<dbReference type="Pfam" id="PF06080">
    <property type="entry name" value="DUF938"/>
    <property type="match status" value="1"/>
</dbReference>
<gene>
    <name evidence="1" type="ORF">H7965_04100</name>
</gene>
<sequence length="202" mass="22073">MAKLRQDARCHAPATMRNRDAILAALRRHLPQEGLVLEIASGTGEHAVHFAASMPALFFQPSDRDERARTSINAWVRAARLPNLRPALALDTTAETWPIDAADAIFVANMIHIAPWAATLGLLAGAARLLPPDGPLILYGPFRRGGKHTTPSNAAFDADLRAHDPEWGVRDLEAVIEAAEGFTVPLVEPMPANNFLLVFRRR</sequence>
<evidence type="ECO:0000313" key="1">
    <source>
        <dbReference type="EMBL" id="MBC4014499.1"/>
    </source>
</evidence>
<name>A0A9X0UBW6_9PROT</name>
<proteinExistence type="predicted"/>
<dbReference type="Proteomes" id="UP000600101">
    <property type="component" value="Unassembled WGS sequence"/>
</dbReference>
<dbReference type="InterPro" id="IPR010342">
    <property type="entry name" value="DUF938"/>
</dbReference>
<dbReference type="RefSeq" id="WP_186769265.1">
    <property type="nucleotide sequence ID" value="NZ_JACOMF010000003.1"/>
</dbReference>
<dbReference type="Gene3D" id="3.40.50.150">
    <property type="entry name" value="Vaccinia Virus protein VP39"/>
    <property type="match status" value="1"/>
</dbReference>
<dbReference type="PANTHER" id="PTHR20974:SF0">
    <property type="entry name" value="UPF0585 PROTEIN CG18661"/>
    <property type="match status" value="1"/>
</dbReference>
<organism evidence="1 2">
    <name type="scientific">Siccirubricoccus deserti</name>
    <dbReference type="NCBI Taxonomy" id="2013562"/>
    <lineage>
        <taxon>Bacteria</taxon>
        <taxon>Pseudomonadati</taxon>
        <taxon>Pseudomonadota</taxon>
        <taxon>Alphaproteobacteria</taxon>
        <taxon>Acetobacterales</taxon>
        <taxon>Roseomonadaceae</taxon>
        <taxon>Siccirubricoccus</taxon>
    </lineage>
</organism>
<dbReference type="PANTHER" id="PTHR20974">
    <property type="entry name" value="UPF0585 PROTEIN CG18661"/>
    <property type="match status" value="1"/>
</dbReference>
<accession>A0A9X0UBW6</accession>
<reference evidence="1" key="1">
    <citation type="submission" date="2020-08" db="EMBL/GenBank/DDBJ databases">
        <authorList>
            <person name="Hu Y."/>
            <person name="Nguyen S.V."/>
            <person name="Li F."/>
            <person name="Fanning S."/>
        </authorList>
    </citation>
    <scope>NUCLEOTIDE SEQUENCE</scope>
    <source>
        <strain evidence="1">SYSU D8009</strain>
    </source>
</reference>
<dbReference type="InterPro" id="IPR029063">
    <property type="entry name" value="SAM-dependent_MTases_sf"/>
</dbReference>
<evidence type="ECO:0000313" key="2">
    <source>
        <dbReference type="Proteomes" id="UP000600101"/>
    </source>
</evidence>
<keyword evidence="2" id="KW-1185">Reference proteome</keyword>
<dbReference type="EMBL" id="JACOMF010000003">
    <property type="protein sequence ID" value="MBC4014499.1"/>
    <property type="molecule type" value="Genomic_DNA"/>
</dbReference>
<protein>
    <submittedName>
        <fullName evidence="1">DUF938 domain-containing protein</fullName>
    </submittedName>
</protein>